<dbReference type="EMBL" id="JAFNLL010000021">
    <property type="protein sequence ID" value="MBO1268351.1"/>
    <property type="molecule type" value="Genomic_DNA"/>
</dbReference>
<dbReference type="PANTHER" id="PTHR24421">
    <property type="entry name" value="NITRATE/NITRITE SENSOR PROTEIN NARX-RELATED"/>
    <property type="match status" value="1"/>
</dbReference>
<sequence>MEQTLKLVRQWGAPVAAVVFFALWMGPYYGLYGSFLTDQGRIPAVVAISLAIAVSVRWPAVSLGIVGALLALLSFRILGPMAAVAVQWQIFIGVFVALGFMMWTASTRWRTIAVAANIVFAAVFAYLVLSRSYGMGGGWMWVHALPQKTMVSYWWLCFAVLLLIAAGCASVGIALRLYEERGSLSVARNLAQASLKETEIELVVEQERTRIARDLHDVLAHSLAVIAAQADGTRYLSQDQPKAVLDALENIAVSARHALVDAQRVIEGVRDDGLVAPQPRLTDVGPLIERMRQGSLKVQHSETGKPVDLGGGQQLAVFRIVQECLTNALKHGGRGTAVRLHLDWSGPGLTLHVASALPASASIGGSDDGGSAARVGRGIPGMRERAHLAGGWLTSGPDGEQFRVTVFIPYGSHAASRSAEEAADKEAGLAGAAAAGAALTEAAPTAPALAAAAPPSGHELEGAGRG</sequence>
<dbReference type="Gene3D" id="3.30.565.10">
    <property type="entry name" value="Histidine kinase-like ATPase, C-terminal domain"/>
    <property type="match status" value="1"/>
</dbReference>
<evidence type="ECO:0000256" key="3">
    <source>
        <dbReference type="ARBA" id="ARBA00022553"/>
    </source>
</evidence>
<gene>
    <name evidence="12" type="ORF">J1902_10245</name>
</gene>
<keyword evidence="8" id="KW-0902">Two-component regulatory system</keyword>
<dbReference type="GO" id="GO:0005524">
    <property type="term" value="F:ATP binding"/>
    <property type="evidence" value="ECO:0007669"/>
    <property type="project" value="UniProtKB-KW"/>
</dbReference>
<reference evidence="12" key="1">
    <citation type="submission" date="2021-03" db="EMBL/GenBank/DDBJ databases">
        <title>A new species, PO-11, isolated from a karst cave deposit.</title>
        <authorList>
            <person name="Zhaoxiaoyong W."/>
        </authorList>
    </citation>
    <scope>NUCLEOTIDE SEQUENCE</scope>
    <source>
        <strain evidence="12">PO-11</strain>
    </source>
</reference>
<evidence type="ECO:0000313" key="12">
    <source>
        <dbReference type="EMBL" id="MBO1268351.1"/>
    </source>
</evidence>
<keyword evidence="5" id="KW-0547">Nucleotide-binding</keyword>
<evidence type="ECO:0000256" key="4">
    <source>
        <dbReference type="ARBA" id="ARBA00022679"/>
    </source>
</evidence>
<feature type="region of interest" description="Disordered" evidence="9">
    <location>
        <begin position="443"/>
        <end position="466"/>
    </location>
</feature>
<dbReference type="InterPro" id="IPR036890">
    <property type="entry name" value="HATPase_C_sf"/>
</dbReference>
<feature type="transmembrane region" description="Helical" evidence="10">
    <location>
        <begin position="112"/>
        <end position="133"/>
    </location>
</feature>
<dbReference type="Pfam" id="PF07730">
    <property type="entry name" value="HisKA_3"/>
    <property type="match status" value="1"/>
</dbReference>
<dbReference type="AlphaFoldDB" id="A0A939KML8"/>
<dbReference type="GO" id="GO:0046983">
    <property type="term" value="F:protein dimerization activity"/>
    <property type="evidence" value="ECO:0007669"/>
    <property type="project" value="InterPro"/>
</dbReference>
<dbReference type="InterPro" id="IPR050482">
    <property type="entry name" value="Sensor_HK_TwoCompSys"/>
</dbReference>
<dbReference type="Gene3D" id="1.20.5.1930">
    <property type="match status" value="1"/>
</dbReference>
<feature type="domain" description="Signal transduction histidine kinase subgroup 3 dimerisation and phosphoacceptor" evidence="11">
    <location>
        <begin position="207"/>
        <end position="273"/>
    </location>
</feature>
<feature type="transmembrane region" description="Helical" evidence="10">
    <location>
        <begin position="77"/>
        <end position="100"/>
    </location>
</feature>
<comment type="caution">
    <text evidence="12">The sequence shown here is derived from an EMBL/GenBank/DDBJ whole genome shotgun (WGS) entry which is preliminary data.</text>
</comment>
<evidence type="ECO:0000256" key="5">
    <source>
        <dbReference type="ARBA" id="ARBA00022741"/>
    </source>
</evidence>
<evidence type="ECO:0000256" key="8">
    <source>
        <dbReference type="ARBA" id="ARBA00023012"/>
    </source>
</evidence>
<keyword evidence="7" id="KW-0067">ATP-binding</keyword>
<feature type="transmembrane region" description="Helical" evidence="10">
    <location>
        <begin position="153"/>
        <end position="178"/>
    </location>
</feature>
<comment type="catalytic activity">
    <reaction evidence="1">
        <text>ATP + protein L-histidine = ADP + protein N-phospho-L-histidine.</text>
        <dbReference type="EC" id="2.7.13.3"/>
    </reaction>
</comment>
<dbReference type="InterPro" id="IPR011712">
    <property type="entry name" value="Sig_transdc_His_kin_sub3_dim/P"/>
</dbReference>
<feature type="transmembrane region" description="Helical" evidence="10">
    <location>
        <begin position="12"/>
        <end position="32"/>
    </location>
</feature>
<organism evidence="12 13">
    <name type="scientific">Arthrobacter cavernae</name>
    <dbReference type="NCBI Taxonomy" id="2817681"/>
    <lineage>
        <taxon>Bacteria</taxon>
        <taxon>Bacillati</taxon>
        <taxon>Actinomycetota</taxon>
        <taxon>Actinomycetes</taxon>
        <taxon>Micrococcales</taxon>
        <taxon>Micrococcaceae</taxon>
        <taxon>Arthrobacter</taxon>
    </lineage>
</organism>
<evidence type="ECO:0000256" key="7">
    <source>
        <dbReference type="ARBA" id="ARBA00022840"/>
    </source>
</evidence>
<keyword evidence="13" id="KW-1185">Reference proteome</keyword>
<dbReference type="CDD" id="cd16917">
    <property type="entry name" value="HATPase_UhpB-NarQ-NarX-like"/>
    <property type="match status" value="1"/>
</dbReference>
<keyword evidence="3" id="KW-0597">Phosphoprotein</keyword>
<evidence type="ECO:0000256" key="10">
    <source>
        <dbReference type="SAM" id="Phobius"/>
    </source>
</evidence>
<evidence type="ECO:0000256" key="2">
    <source>
        <dbReference type="ARBA" id="ARBA00012438"/>
    </source>
</evidence>
<dbReference type="GO" id="GO:0016020">
    <property type="term" value="C:membrane"/>
    <property type="evidence" value="ECO:0007669"/>
    <property type="project" value="InterPro"/>
</dbReference>
<dbReference type="EC" id="2.7.13.3" evidence="2"/>
<keyword evidence="10" id="KW-1133">Transmembrane helix</keyword>
<keyword evidence="10" id="KW-0472">Membrane</keyword>
<keyword evidence="6 12" id="KW-0418">Kinase</keyword>
<accession>A0A939KML8</accession>
<dbReference type="PANTHER" id="PTHR24421:SF10">
    <property type="entry name" value="NITRATE_NITRITE SENSOR PROTEIN NARQ"/>
    <property type="match status" value="1"/>
</dbReference>
<protein>
    <recommendedName>
        <fullName evidence="2">histidine kinase</fullName>
        <ecNumber evidence="2">2.7.13.3</ecNumber>
    </recommendedName>
</protein>
<evidence type="ECO:0000256" key="6">
    <source>
        <dbReference type="ARBA" id="ARBA00022777"/>
    </source>
</evidence>
<evidence type="ECO:0000256" key="1">
    <source>
        <dbReference type="ARBA" id="ARBA00000085"/>
    </source>
</evidence>
<evidence type="ECO:0000256" key="9">
    <source>
        <dbReference type="SAM" id="MobiDB-lite"/>
    </source>
</evidence>
<feature type="compositionally biased region" description="Low complexity" evidence="9">
    <location>
        <begin position="443"/>
        <end position="455"/>
    </location>
</feature>
<feature type="transmembrane region" description="Helical" evidence="10">
    <location>
        <begin position="44"/>
        <end position="71"/>
    </location>
</feature>
<evidence type="ECO:0000259" key="11">
    <source>
        <dbReference type="Pfam" id="PF07730"/>
    </source>
</evidence>
<keyword evidence="10" id="KW-0812">Transmembrane</keyword>
<evidence type="ECO:0000313" key="13">
    <source>
        <dbReference type="Proteomes" id="UP000664164"/>
    </source>
</evidence>
<name>A0A939KML8_9MICC</name>
<dbReference type="SUPFAM" id="SSF55874">
    <property type="entry name" value="ATPase domain of HSP90 chaperone/DNA topoisomerase II/histidine kinase"/>
    <property type="match status" value="1"/>
</dbReference>
<keyword evidence="4" id="KW-0808">Transferase</keyword>
<dbReference type="GO" id="GO:0000155">
    <property type="term" value="F:phosphorelay sensor kinase activity"/>
    <property type="evidence" value="ECO:0007669"/>
    <property type="project" value="InterPro"/>
</dbReference>
<dbReference type="RefSeq" id="WP_207616148.1">
    <property type="nucleotide sequence ID" value="NZ_JAFNLL010000021.1"/>
</dbReference>
<dbReference type="Proteomes" id="UP000664164">
    <property type="component" value="Unassembled WGS sequence"/>
</dbReference>
<proteinExistence type="predicted"/>